<reference evidence="9" key="1">
    <citation type="submission" date="2016-10" db="EMBL/GenBank/DDBJ databases">
        <authorList>
            <person name="Wegmann U."/>
        </authorList>
    </citation>
    <scope>NUCLEOTIDE SEQUENCE [LARGE SCALE GENOMIC DNA]</scope>
</reference>
<evidence type="ECO:0000256" key="4">
    <source>
        <dbReference type="ARBA" id="ARBA00022927"/>
    </source>
</evidence>
<name>A0A1K1LC68_9BACT</name>
<evidence type="ECO:0000313" key="9">
    <source>
        <dbReference type="Proteomes" id="UP000186323"/>
    </source>
</evidence>
<dbReference type="InterPro" id="IPR051472">
    <property type="entry name" value="T3SS_Stator/FliH"/>
</dbReference>
<comment type="similarity">
    <text evidence="5">Belongs to the SctL stator family.</text>
</comment>
<keyword evidence="3" id="KW-0963">Cytoplasm</keyword>
<dbReference type="SUPFAM" id="SSF160527">
    <property type="entry name" value="V-type ATPase subunit E-like"/>
    <property type="match status" value="1"/>
</dbReference>
<dbReference type="AlphaFoldDB" id="A0A1K1LC68"/>
<dbReference type="PANTHER" id="PTHR34982">
    <property type="entry name" value="YOP PROTEINS TRANSLOCATION PROTEIN L"/>
    <property type="match status" value="1"/>
</dbReference>
<evidence type="ECO:0000313" key="8">
    <source>
        <dbReference type="EMBL" id="SFV72301.1"/>
    </source>
</evidence>
<proteinExistence type="inferred from homology"/>
<evidence type="ECO:0000256" key="2">
    <source>
        <dbReference type="ARBA" id="ARBA00022448"/>
    </source>
</evidence>
<dbReference type="OrthoDB" id="8221108at2"/>
<protein>
    <recommendedName>
        <fullName evidence="6">Type 3 secretion system stator protein</fullName>
    </recommendedName>
</protein>
<keyword evidence="4" id="KW-0653">Protein transport</keyword>
<dbReference type="EMBL" id="LT630450">
    <property type="protein sequence ID" value="SFV72301.1"/>
    <property type="molecule type" value="Genomic_DNA"/>
</dbReference>
<evidence type="ECO:0000256" key="5">
    <source>
        <dbReference type="ARBA" id="ARBA00024335"/>
    </source>
</evidence>
<organism evidence="8 9">
    <name type="scientific">Desulfovibrio piger</name>
    <dbReference type="NCBI Taxonomy" id="901"/>
    <lineage>
        <taxon>Bacteria</taxon>
        <taxon>Pseudomonadati</taxon>
        <taxon>Thermodesulfobacteriota</taxon>
        <taxon>Desulfovibrionia</taxon>
        <taxon>Desulfovibrionales</taxon>
        <taxon>Desulfovibrionaceae</taxon>
        <taxon>Desulfovibrio</taxon>
    </lineage>
</organism>
<dbReference type="RefSeq" id="WP_072332414.1">
    <property type="nucleotide sequence ID" value="NZ_CALUWT010000029.1"/>
</dbReference>
<gene>
    <name evidence="8" type="ORF">DESPIGER_0411</name>
</gene>
<sequence>MGAVFRLTGNTVMPAPGVRVLRAADYARLVEANDVLAAARERAAVMAAEAEKAYAERKRAGYEDGLMEGRMEQAEKMMETAMQAVEYIEGVEAKLVGVVTSAVRKIIGELDDRECTVRVVRNALNAVRSQQRVLIRVSPDDKDAVRASLAAMISSAPNGATFLDVTADPRMKPGDCILECELGVVDASLETQLKAIEHALLGKIRES</sequence>
<dbReference type="NCBIfam" id="TIGR02499">
    <property type="entry name" value="HrpE_YscL_not"/>
    <property type="match status" value="1"/>
</dbReference>
<dbReference type="Proteomes" id="UP000186323">
    <property type="component" value="Chromosome I"/>
</dbReference>
<dbReference type="KEGG" id="dpg:DESPIGER_0411"/>
<dbReference type="GO" id="GO:0005829">
    <property type="term" value="C:cytosol"/>
    <property type="evidence" value="ECO:0007669"/>
    <property type="project" value="TreeGrafter"/>
</dbReference>
<keyword evidence="9" id="KW-1185">Reference proteome</keyword>
<dbReference type="InterPro" id="IPR018035">
    <property type="entry name" value="Flagellar_FliH/T3SS_HrpE"/>
</dbReference>
<evidence type="ECO:0000256" key="6">
    <source>
        <dbReference type="ARBA" id="ARBA00040494"/>
    </source>
</evidence>
<evidence type="ECO:0000256" key="3">
    <source>
        <dbReference type="ARBA" id="ARBA00022490"/>
    </source>
</evidence>
<dbReference type="GO" id="GO:0030254">
    <property type="term" value="P:protein secretion by the type III secretion system"/>
    <property type="evidence" value="ECO:0007669"/>
    <property type="project" value="InterPro"/>
</dbReference>
<keyword evidence="2" id="KW-0813">Transport</keyword>
<dbReference type="Pfam" id="PF02108">
    <property type="entry name" value="FliH"/>
    <property type="match status" value="1"/>
</dbReference>
<comment type="subcellular location">
    <subcellularLocation>
        <location evidence="1">Cytoplasm</location>
    </subcellularLocation>
</comment>
<dbReference type="NCBIfam" id="NF005392">
    <property type="entry name" value="PRK06937.1"/>
    <property type="match status" value="1"/>
</dbReference>
<dbReference type="PANTHER" id="PTHR34982:SF4">
    <property type="entry name" value="TYPE 3 SECRETION SYSTEM STATOR PROTEIN"/>
    <property type="match status" value="1"/>
</dbReference>
<evidence type="ECO:0000256" key="1">
    <source>
        <dbReference type="ARBA" id="ARBA00004496"/>
    </source>
</evidence>
<evidence type="ECO:0000259" key="7">
    <source>
        <dbReference type="Pfam" id="PF02108"/>
    </source>
</evidence>
<feature type="domain" description="Flagellar assembly protein FliH/Type III secretion system HrpE" evidence="7">
    <location>
        <begin position="71"/>
        <end position="195"/>
    </location>
</feature>
<dbReference type="InterPro" id="IPR012842">
    <property type="entry name" value="T3SS_SctL/SctL2"/>
</dbReference>
<accession>A0A1K1LC68</accession>